<accession>A0A6I6MW38</accession>
<dbReference type="InterPro" id="IPR043144">
    <property type="entry name" value="Mal/L-sulf/L-lact_DH-like_ah"/>
</dbReference>
<dbReference type="Gene3D" id="1.10.1530.10">
    <property type="match status" value="1"/>
</dbReference>
<sequence>MSEGLAREVAEEFVVAELAGVKTHGIGKLVSLNLGDLNAAPKIQEHGALLSIDGCRGNGFKLFREIAGMLIERCPRNGISAAFVHNFSRYSSLYPYTSRVAKAGYATLLANSAGPAAVTPFGSVDPLTGTNPICFSFPKPKGQVQTFDFATSEVVWGAIRQAAIEGKALPTGPFLDAAGDVTTIPSEVNAVRGFGGRKGFALNLAIEILAGILPGGRAGMECESEFDCGAFFIAIDPKFAGAGAEGFAQGLERLLVAVRGSRPEDPSVPVRAPGDRGRNSISLDRDHERKILVPDTVIEMMRRMAAGESVAELASNPLFN</sequence>
<organism evidence="4 5">
    <name type="scientific">Terricaulis silvestris</name>
    <dbReference type="NCBI Taxonomy" id="2686094"/>
    <lineage>
        <taxon>Bacteria</taxon>
        <taxon>Pseudomonadati</taxon>
        <taxon>Pseudomonadota</taxon>
        <taxon>Alphaproteobacteria</taxon>
        <taxon>Caulobacterales</taxon>
        <taxon>Caulobacteraceae</taxon>
        <taxon>Terricaulis</taxon>
    </lineage>
</organism>
<name>A0A6I6MW38_9CAUL</name>
<dbReference type="PANTHER" id="PTHR11091">
    <property type="entry name" value="OXIDOREDUCTASE-RELATED"/>
    <property type="match status" value="1"/>
</dbReference>
<gene>
    <name evidence="4" type="primary">ybiC</name>
    <name evidence="4" type="ORF">DSM104635_03484</name>
</gene>
<proteinExistence type="inferred from homology"/>
<dbReference type="EC" id="1.1.1.-" evidence="4"/>
<keyword evidence="5" id="KW-1185">Reference proteome</keyword>
<dbReference type="PANTHER" id="PTHR11091:SF0">
    <property type="entry name" value="MALATE DEHYDROGENASE"/>
    <property type="match status" value="1"/>
</dbReference>
<dbReference type="KEGG" id="tsv:DSM104635_03484"/>
<evidence type="ECO:0000256" key="2">
    <source>
        <dbReference type="ARBA" id="ARBA00023002"/>
    </source>
</evidence>
<keyword evidence="2 4" id="KW-0560">Oxidoreductase</keyword>
<dbReference type="Proteomes" id="UP000431269">
    <property type="component" value="Chromosome"/>
</dbReference>
<protein>
    <submittedName>
        <fullName evidence="4">Putative oxidoreductase YbiC</fullName>
        <ecNumber evidence="4">1.1.1.-</ecNumber>
    </submittedName>
</protein>
<evidence type="ECO:0000256" key="3">
    <source>
        <dbReference type="SAM" id="MobiDB-lite"/>
    </source>
</evidence>
<dbReference type="GO" id="GO:0016491">
    <property type="term" value="F:oxidoreductase activity"/>
    <property type="evidence" value="ECO:0007669"/>
    <property type="project" value="UniProtKB-KW"/>
</dbReference>
<dbReference type="InterPro" id="IPR036111">
    <property type="entry name" value="Mal/L-sulfo/L-lacto_DH-like_sf"/>
</dbReference>
<evidence type="ECO:0000256" key="1">
    <source>
        <dbReference type="ARBA" id="ARBA00006056"/>
    </source>
</evidence>
<dbReference type="InterPro" id="IPR043143">
    <property type="entry name" value="Mal/L-sulf/L-lact_DH-like_NADP"/>
</dbReference>
<evidence type="ECO:0000313" key="4">
    <source>
        <dbReference type="EMBL" id="QGZ96624.1"/>
    </source>
</evidence>
<dbReference type="Pfam" id="PF02615">
    <property type="entry name" value="Ldh_2"/>
    <property type="match status" value="1"/>
</dbReference>
<dbReference type="InterPro" id="IPR003767">
    <property type="entry name" value="Malate/L-lactate_DH-like"/>
</dbReference>
<reference evidence="5" key="1">
    <citation type="submission" date="2019-12" db="EMBL/GenBank/DDBJ databases">
        <title>Complete genome of Terracaulis silvestris 0127_4.</title>
        <authorList>
            <person name="Vieira S."/>
            <person name="Riedel T."/>
            <person name="Sproer C."/>
            <person name="Pascual J."/>
            <person name="Boedeker C."/>
            <person name="Overmann J."/>
        </authorList>
    </citation>
    <scope>NUCLEOTIDE SEQUENCE [LARGE SCALE GENOMIC DNA]</scope>
    <source>
        <strain evidence="5">0127_4</strain>
    </source>
</reference>
<comment type="similarity">
    <text evidence="1">Belongs to the LDH2/MDH2 oxidoreductase family.</text>
</comment>
<dbReference type="SUPFAM" id="SSF89733">
    <property type="entry name" value="L-sulfolactate dehydrogenase-like"/>
    <property type="match status" value="1"/>
</dbReference>
<feature type="region of interest" description="Disordered" evidence="3">
    <location>
        <begin position="262"/>
        <end position="281"/>
    </location>
</feature>
<dbReference type="EMBL" id="CP047045">
    <property type="protein sequence ID" value="QGZ96624.1"/>
    <property type="molecule type" value="Genomic_DNA"/>
</dbReference>
<dbReference type="AlphaFoldDB" id="A0A6I6MW38"/>
<evidence type="ECO:0000313" key="5">
    <source>
        <dbReference type="Proteomes" id="UP000431269"/>
    </source>
</evidence>
<dbReference type="Gene3D" id="3.30.1370.60">
    <property type="entry name" value="Hypothetical oxidoreductase yiak, domain 2"/>
    <property type="match status" value="1"/>
</dbReference>